<dbReference type="PANTHER" id="PTHR47016">
    <property type="entry name" value="ATP-DEPENDENT CLP PROTEASE ATP-BINDING SUBUNIT CLPT1, CHLOROPLASTIC"/>
    <property type="match status" value="1"/>
</dbReference>
<name>G8XG37_STREN</name>
<dbReference type="RefSeq" id="WP_014627058.1">
    <property type="nucleotide sequence ID" value="NC_016113.1"/>
</dbReference>
<dbReference type="InterPro" id="IPR036628">
    <property type="entry name" value="Clp_N_dom_sf"/>
</dbReference>
<accession>G8XG37</accession>
<dbReference type="Proteomes" id="UP000007842">
    <property type="component" value="Plasmid pSCATT"/>
</dbReference>
<evidence type="ECO:0000259" key="2">
    <source>
        <dbReference type="PROSITE" id="PS51903"/>
    </source>
</evidence>
<gene>
    <name evidence="3" type="ordered locus">SCATT_p13740</name>
</gene>
<feature type="domain" description="Clp R" evidence="2">
    <location>
        <begin position="2"/>
        <end position="178"/>
    </location>
</feature>
<evidence type="ECO:0000256" key="1">
    <source>
        <dbReference type="PROSITE-ProRule" id="PRU01251"/>
    </source>
</evidence>
<dbReference type="PATRIC" id="fig|1003195.29.peg.7175"/>
<dbReference type="InterPro" id="IPR004176">
    <property type="entry name" value="Clp_R_N"/>
</dbReference>
<dbReference type="Pfam" id="PF02861">
    <property type="entry name" value="Clp_N"/>
    <property type="match status" value="2"/>
</dbReference>
<dbReference type="Gene3D" id="1.10.1780.10">
    <property type="entry name" value="Clp, N-terminal domain"/>
    <property type="match status" value="2"/>
</dbReference>
<evidence type="ECO:0000313" key="4">
    <source>
        <dbReference type="Proteomes" id="UP000007842"/>
    </source>
</evidence>
<organism evidence="3 4">
    <name type="scientific">Streptantibioticus cattleyicolor (strain ATCC 35852 / DSM 46488 / JCM 4925 / NBRC 14057 / NRRL 8057)</name>
    <name type="common">Streptomyces cattleya</name>
    <dbReference type="NCBI Taxonomy" id="1003195"/>
    <lineage>
        <taxon>Bacteria</taxon>
        <taxon>Bacillati</taxon>
        <taxon>Actinomycetota</taxon>
        <taxon>Actinomycetes</taxon>
        <taxon>Kitasatosporales</taxon>
        <taxon>Streptomycetaceae</taxon>
        <taxon>Streptantibioticus</taxon>
    </lineage>
</organism>
<proteinExistence type="predicted"/>
<evidence type="ECO:0000313" key="3">
    <source>
        <dbReference type="EMBL" id="AEW99567.1"/>
    </source>
</evidence>
<dbReference type="EMBL" id="CP003229">
    <property type="protein sequence ID" value="AEW99567.1"/>
    <property type="molecule type" value="Genomic_DNA"/>
</dbReference>
<dbReference type="PANTHER" id="PTHR47016:SF5">
    <property type="entry name" value="CLP DOMAIN SUPERFAMILY PROTEIN"/>
    <property type="match status" value="1"/>
</dbReference>
<keyword evidence="3" id="KW-0614">Plasmid</keyword>
<dbReference type="HOGENOM" id="CLU_090963_2_0_11"/>
<dbReference type="AlphaFoldDB" id="G8XG37"/>
<protein>
    <submittedName>
        <fullName evidence="3">ATP-dependent Clp protease ATP-binding subunit</fullName>
    </submittedName>
</protein>
<reference evidence="4" key="1">
    <citation type="submission" date="2011-12" db="EMBL/GenBank/DDBJ databases">
        <title>Complete genome sequence of Streptomyces cattleya strain DSM 46488.</title>
        <authorList>
            <person name="Ou H.-Y."/>
            <person name="Li P."/>
            <person name="Zhao C."/>
            <person name="O'Hagan D."/>
            <person name="Deng Z."/>
        </authorList>
    </citation>
    <scope>NUCLEOTIDE SEQUENCE [LARGE SCALE GENOMIC DNA]</scope>
    <source>
        <strain evidence="4">ATCC 35852 / DSM 46488 / JCM 4925 / NBRC 14057 / NRRL 8057</strain>
        <plasmid evidence="4">Plasmid pSCATT</plasmid>
    </source>
</reference>
<dbReference type="GO" id="GO:0006508">
    <property type="term" value="P:proteolysis"/>
    <property type="evidence" value="ECO:0007669"/>
    <property type="project" value="UniProtKB-KW"/>
</dbReference>
<keyword evidence="3" id="KW-0645">Protease</keyword>
<dbReference type="SUPFAM" id="SSF81923">
    <property type="entry name" value="Double Clp-N motif"/>
    <property type="match status" value="2"/>
</dbReference>
<sequence>MFDRFTELAKRAVVASQDAALSMGHDFIGTEHLLLGLAQTAGTAGEVLREEGLEPARACAETIRLLEDAGVAATGGKPARDALASIGIDLAEIQRRADDAFGPGAFQFPRPAYTAHAKKALELTVREATALGREHFDTEDMLLGILAEGEGVAIKVLAALHIDPAALRRSVLDRVGSGAS</sequence>
<dbReference type="PROSITE" id="PS51903">
    <property type="entry name" value="CLP_R"/>
    <property type="match status" value="1"/>
</dbReference>
<geneLocation type="plasmid" evidence="3 4">
    <name>pSCATT</name>
</geneLocation>
<dbReference type="KEGG" id="scy:SCATT_p13740"/>
<dbReference type="InterPro" id="IPR044217">
    <property type="entry name" value="CLPT1/2"/>
</dbReference>
<dbReference type="GO" id="GO:0005524">
    <property type="term" value="F:ATP binding"/>
    <property type="evidence" value="ECO:0007669"/>
    <property type="project" value="UniProtKB-KW"/>
</dbReference>
<keyword evidence="3" id="KW-0547">Nucleotide-binding</keyword>
<keyword evidence="1" id="KW-0677">Repeat</keyword>
<dbReference type="GO" id="GO:0008233">
    <property type="term" value="F:peptidase activity"/>
    <property type="evidence" value="ECO:0007669"/>
    <property type="project" value="UniProtKB-KW"/>
</dbReference>
<keyword evidence="3" id="KW-0378">Hydrolase</keyword>
<dbReference type="OrthoDB" id="3628183at2"/>
<keyword evidence="3" id="KW-0067">ATP-binding</keyword>
<keyword evidence="4" id="KW-1185">Reference proteome</keyword>